<dbReference type="RefSeq" id="WP_160854835.1">
    <property type="nucleotide sequence ID" value="NZ_WUWG01000003.1"/>
</dbReference>
<accession>A0A6B0TXA1</accession>
<reference evidence="1 2" key="1">
    <citation type="submission" date="2019-12" db="EMBL/GenBank/DDBJ databases">
        <title>Strain KN286 was isolated from seawater, which was collected from Caroline Seamount in the tropical western Pacific.</title>
        <authorList>
            <person name="Wang Q."/>
        </authorList>
    </citation>
    <scope>NUCLEOTIDE SEQUENCE [LARGE SCALE GENOMIC DNA]</scope>
    <source>
        <strain evidence="1 2">KN286</strain>
    </source>
</reference>
<dbReference type="EMBL" id="WUWG01000003">
    <property type="protein sequence ID" value="MXU65922.1"/>
    <property type="molecule type" value="Genomic_DNA"/>
</dbReference>
<organism evidence="1 2">
    <name type="scientific">Oceanomicrobium pacificus</name>
    <dbReference type="NCBI Taxonomy" id="2692916"/>
    <lineage>
        <taxon>Bacteria</taxon>
        <taxon>Pseudomonadati</taxon>
        <taxon>Pseudomonadota</taxon>
        <taxon>Alphaproteobacteria</taxon>
        <taxon>Rhodobacterales</taxon>
        <taxon>Paracoccaceae</taxon>
        <taxon>Oceanomicrobium</taxon>
    </lineage>
</organism>
<evidence type="ECO:0000313" key="1">
    <source>
        <dbReference type="EMBL" id="MXU65922.1"/>
    </source>
</evidence>
<dbReference type="Proteomes" id="UP000436016">
    <property type="component" value="Unassembled WGS sequence"/>
</dbReference>
<protein>
    <submittedName>
        <fullName evidence="1">Uncharacterized protein</fullName>
    </submittedName>
</protein>
<evidence type="ECO:0000313" key="2">
    <source>
        <dbReference type="Proteomes" id="UP000436016"/>
    </source>
</evidence>
<name>A0A6B0TXA1_9RHOB</name>
<sequence>MIAALIGLVGVVVGSLIVAAKETLSARAERKRNATYSAMRIVCELDHLVEICVAVVYDDGTEMGQLAGRMEDGQEYAIAQVDCPKELVFADDIVWKSLSGDLMYRALALPNRLQQANRNIYYWGRNASLPYLREYFEARQESYSALGLEALALADAFRQRFGMPNRSEPAWKTDRDPKTLFQETLDFLERSSDAATKPRSWGSKDI</sequence>
<keyword evidence="2" id="KW-1185">Reference proteome</keyword>
<proteinExistence type="predicted"/>
<dbReference type="AlphaFoldDB" id="A0A6B0TXA1"/>
<comment type="caution">
    <text evidence="1">The sequence shown here is derived from an EMBL/GenBank/DDBJ whole genome shotgun (WGS) entry which is preliminary data.</text>
</comment>
<gene>
    <name evidence="1" type="ORF">GSH16_10705</name>
</gene>